<dbReference type="EC" id="3.1.4.4" evidence="3"/>
<sequence length="174" mass="19976">MRRFLILGVLFISCYRSDTQPLVERLVNNQDYYTEFHKLVEGANQSIYMCMFVANFKKGSLVEYIYEDLASAVSRGVDVRVLLDSSYYDSSLNAENTAFAESLMKVGVKVCFDTPYPTTHAKFGIFDHATVLIGSTNWTESALEKNNEVNVVIENRDIAGELEEYFFKIWRKDD</sequence>
<feature type="domain" description="PLD phosphodiesterase" evidence="7">
    <location>
        <begin position="115"/>
        <end position="142"/>
    </location>
</feature>
<dbReference type="GO" id="GO:0016891">
    <property type="term" value="F:RNA endonuclease activity producing 5'-phosphomonoesters, hydrolytic mechanism"/>
    <property type="evidence" value="ECO:0007669"/>
    <property type="project" value="TreeGrafter"/>
</dbReference>
<evidence type="ECO:0000256" key="2">
    <source>
        <dbReference type="ARBA" id="ARBA00008664"/>
    </source>
</evidence>
<proteinExistence type="inferred from homology"/>
<dbReference type="PANTHER" id="PTHR43856:SF1">
    <property type="entry name" value="MITOCHONDRIAL CARDIOLIPIN HYDROLASE"/>
    <property type="match status" value="1"/>
</dbReference>
<gene>
    <name evidence="8" type="ORF">ENF18_03045</name>
</gene>
<comment type="similarity">
    <text evidence="2">Belongs to the phospholipase D family.</text>
</comment>
<dbReference type="GO" id="GO:0016042">
    <property type="term" value="P:lipid catabolic process"/>
    <property type="evidence" value="ECO:0007669"/>
    <property type="project" value="UniProtKB-KW"/>
</dbReference>
<keyword evidence="6" id="KW-0443">Lipid metabolism</keyword>
<evidence type="ECO:0000256" key="5">
    <source>
        <dbReference type="ARBA" id="ARBA00022963"/>
    </source>
</evidence>
<keyword evidence="5" id="KW-0442">Lipid degradation</keyword>
<comment type="catalytic activity">
    <reaction evidence="1">
        <text>a 1,2-diacyl-sn-glycero-3-phosphocholine + H2O = a 1,2-diacyl-sn-glycero-3-phosphate + choline + H(+)</text>
        <dbReference type="Rhea" id="RHEA:14445"/>
        <dbReference type="ChEBI" id="CHEBI:15354"/>
        <dbReference type="ChEBI" id="CHEBI:15377"/>
        <dbReference type="ChEBI" id="CHEBI:15378"/>
        <dbReference type="ChEBI" id="CHEBI:57643"/>
        <dbReference type="ChEBI" id="CHEBI:58608"/>
        <dbReference type="EC" id="3.1.4.4"/>
    </reaction>
</comment>
<evidence type="ECO:0000256" key="1">
    <source>
        <dbReference type="ARBA" id="ARBA00000798"/>
    </source>
</evidence>
<evidence type="ECO:0000256" key="6">
    <source>
        <dbReference type="ARBA" id="ARBA00023098"/>
    </source>
</evidence>
<dbReference type="InterPro" id="IPR001736">
    <property type="entry name" value="PLipase_D/transphosphatidylase"/>
</dbReference>
<evidence type="ECO:0000259" key="7">
    <source>
        <dbReference type="PROSITE" id="PS50035"/>
    </source>
</evidence>
<accession>A0A7C0VAC1</accession>
<evidence type="ECO:0000256" key="3">
    <source>
        <dbReference type="ARBA" id="ARBA00012027"/>
    </source>
</evidence>
<keyword evidence="4" id="KW-0378">Hydrolase</keyword>
<dbReference type="Pfam" id="PF13091">
    <property type="entry name" value="PLDc_2"/>
    <property type="match status" value="1"/>
</dbReference>
<dbReference type="SUPFAM" id="SSF56024">
    <property type="entry name" value="Phospholipase D/nuclease"/>
    <property type="match status" value="1"/>
</dbReference>
<dbReference type="GO" id="GO:0006793">
    <property type="term" value="P:phosphorus metabolic process"/>
    <property type="evidence" value="ECO:0007669"/>
    <property type="project" value="UniProtKB-ARBA"/>
</dbReference>
<dbReference type="InterPro" id="IPR025202">
    <property type="entry name" value="PLD-like_dom"/>
</dbReference>
<evidence type="ECO:0000313" key="8">
    <source>
        <dbReference type="EMBL" id="HDI82752.1"/>
    </source>
</evidence>
<dbReference type="PROSITE" id="PS50035">
    <property type="entry name" value="PLD"/>
    <property type="match status" value="1"/>
</dbReference>
<name>A0A7C0VAC1_UNCW3</name>
<dbReference type="PANTHER" id="PTHR43856">
    <property type="entry name" value="CARDIOLIPIN HYDROLASE"/>
    <property type="match status" value="1"/>
</dbReference>
<dbReference type="GO" id="GO:0004630">
    <property type="term" value="F:phospholipase D activity"/>
    <property type="evidence" value="ECO:0007669"/>
    <property type="project" value="UniProtKB-EC"/>
</dbReference>
<evidence type="ECO:0000256" key="4">
    <source>
        <dbReference type="ARBA" id="ARBA00022801"/>
    </source>
</evidence>
<comment type="caution">
    <text evidence="8">The sequence shown here is derived from an EMBL/GenBank/DDBJ whole genome shotgun (WGS) entry which is preliminary data.</text>
</comment>
<protein>
    <recommendedName>
        <fullName evidence="3">phospholipase D</fullName>
        <ecNumber evidence="3">3.1.4.4</ecNumber>
    </recommendedName>
</protein>
<dbReference type="Gene3D" id="3.30.870.10">
    <property type="entry name" value="Endonuclease Chain A"/>
    <property type="match status" value="1"/>
</dbReference>
<dbReference type="AlphaFoldDB" id="A0A7C0VAC1"/>
<reference evidence="8" key="1">
    <citation type="journal article" date="2020" name="mSystems">
        <title>Genome- and Community-Level Interaction Insights into Carbon Utilization and Element Cycling Functions of Hydrothermarchaeota in Hydrothermal Sediment.</title>
        <authorList>
            <person name="Zhou Z."/>
            <person name="Liu Y."/>
            <person name="Xu W."/>
            <person name="Pan J."/>
            <person name="Luo Z.H."/>
            <person name="Li M."/>
        </authorList>
    </citation>
    <scope>NUCLEOTIDE SEQUENCE [LARGE SCALE GENOMIC DNA]</scope>
    <source>
        <strain evidence="8">HyVt-102</strain>
    </source>
</reference>
<dbReference type="EMBL" id="DQWE01000144">
    <property type="protein sequence ID" value="HDI82752.1"/>
    <property type="molecule type" value="Genomic_DNA"/>
</dbReference>
<dbReference type="Proteomes" id="UP000885847">
    <property type="component" value="Unassembled WGS sequence"/>
</dbReference>
<organism evidence="8">
    <name type="scientific">candidate division WOR-3 bacterium</name>
    <dbReference type="NCBI Taxonomy" id="2052148"/>
    <lineage>
        <taxon>Bacteria</taxon>
        <taxon>Bacteria division WOR-3</taxon>
    </lineage>
</organism>
<dbReference type="InterPro" id="IPR051406">
    <property type="entry name" value="PLD_domain"/>
</dbReference>